<dbReference type="GO" id="GO:0003723">
    <property type="term" value="F:RNA binding"/>
    <property type="evidence" value="ECO:0007669"/>
    <property type="project" value="InterPro"/>
</dbReference>
<organism evidence="2 3">
    <name type="scientific">Rhizopus delemar</name>
    <dbReference type="NCBI Taxonomy" id="936053"/>
    <lineage>
        <taxon>Eukaryota</taxon>
        <taxon>Fungi</taxon>
        <taxon>Fungi incertae sedis</taxon>
        <taxon>Mucoromycota</taxon>
        <taxon>Mucoromycotina</taxon>
        <taxon>Mucoromycetes</taxon>
        <taxon>Mucorales</taxon>
        <taxon>Mucorineae</taxon>
        <taxon>Rhizopodaceae</taxon>
        <taxon>Rhizopus</taxon>
    </lineage>
</organism>
<accession>A0A9P6YMF5</accession>
<evidence type="ECO:0000313" key="2">
    <source>
        <dbReference type="EMBL" id="KAG1551579.1"/>
    </source>
</evidence>
<protein>
    <submittedName>
        <fullName evidence="2">Uncharacterized protein</fullName>
    </submittedName>
</protein>
<name>A0A9P6YMF5_9FUNG</name>
<evidence type="ECO:0000256" key="1">
    <source>
        <dbReference type="SAM" id="MobiDB-lite"/>
    </source>
</evidence>
<reference evidence="2 3" key="1">
    <citation type="journal article" date="2020" name="Microb. Genom.">
        <title>Genetic diversity of clinical and environmental Mucorales isolates obtained from an investigation of mucormycosis cases among solid organ transplant recipients.</title>
        <authorList>
            <person name="Nguyen M.H."/>
            <person name="Kaul D."/>
            <person name="Muto C."/>
            <person name="Cheng S.J."/>
            <person name="Richter R.A."/>
            <person name="Bruno V.M."/>
            <person name="Liu G."/>
            <person name="Beyhan S."/>
            <person name="Sundermann A.J."/>
            <person name="Mounaud S."/>
            <person name="Pasculle A.W."/>
            <person name="Nierman W.C."/>
            <person name="Driscoll E."/>
            <person name="Cumbie R."/>
            <person name="Clancy C.J."/>
            <person name="Dupont C.L."/>
        </authorList>
    </citation>
    <scope>NUCLEOTIDE SEQUENCE [LARGE SCALE GENOMIC DNA]</scope>
    <source>
        <strain evidence="2 3">GL24</strain>
    </source>
</reference>
<proteinExistence type="predicted"/>
<gene>
    <name evidence="2" type="ORF">G6F50_013169</name>
</gene>
<comment type="caution">
    <text evidence="2">The sequence shown here is derived from an EMBL/GenBank/DDBJ whole genome shotgun (WGS) entry which is preliminary data.</text>
</comment>
<dbReference type="EMBL" id="JAANIU010004905">
    <property type="protein sequence ID" value="KAG1551579.1"/>
    <property type="molecule type" value="Genomic_DNA"/>
</dbReference>
<sequence length="236" mass="24378">MYWSKNKIKLEVALAKGKQTHDKRDAAKDRDWAIEKQRVMRRGNRDAAGPCSARTRISRAGSTLHAAQPASAPSFRIRGTSAACITARCITTASSGAWRSSPARHRCASCAASGGSSASNCASSSASAATCSCLATCLDCHTCTPMLKLASDISTTARPCSNHCDNTSGPHSRAASTARPGSRHPNQWMRPRCAQCTTTALATSAAAAVAGSSVSHVAASSSPSSAQTQPGGSARR</sequence>
<dbReference type="AlphaFoldDB" id="A0A9P6YMF5"/>
<evidence type="ECO:0000313" key="3">
    <source>
        <dbReference type="Proteomes" id="UP000740926"/>
    </source>
</evidence>
<keyword evidence="3" id="KW-1185">Reference proteome</keyword>
<dbReference type="Proteomes" id="UP000740926">
    <property type="component" value="Unassembled WGS sequence"/>
</dbReference>
<feature type="region of interest" description="Disordered" evidence="1">
    <location>
        <begin position="212"/>
        <end position="236"/>
    </location>
</feature>
<dbReference type="Pfam" id="PF01668">
    <property type="entry name" value="SmpB"/>
    <property type="match status" value="1"/>
</dbReference>
<dbReference type="InterPro" id="IPR000037">
    <property type="entry name" value="SsrA-bd_prot"/>
</dbReference>
<feature type="region of interest" description="Disordered" evidence="1">
    <location>
        <begin position="164"/>
        <end position="189"/>
    </location>
</feature>